<dbReference type="Proteomes" id="UP000015346">
    <property type="component" value="Unassembled WGS sequence"/>
</dbReference>
<proteinExistence type="predicted"/>
<organism evidence="1 2">
    <name type="scientific">Rubellimicrobium thermophilum DSM 16684</name>
    <dbReference type="NCBI Taxonomy" id="1123069"/>
    <lineage>
        <taxon>Bacteria</taxon>
        <taxon>Pseudomonadati</taxon>
        <taxon>Pseudomonadota</taxon>
        <taxon>Alphaproteobacteria</taxon>
        <taxon>Rhodobacterales</taxon>
        <taxon>Roseobacteraceae</taxon>
        <taxon>Rubellimicrobium</taxon>
    </lineage>
</organism>
<name>S9S5M3_9RHOB</name>
<gene>
    <name evidence="1" type="ORF">ruthe_01745</name>
</gene>
<dbReference type="RefSeq" id="WP_021097833.1">
    <property type="nucleotide sequence ID" value="NZ_KE557321.1"/>
</dbReference>
<dbReference type="EMBL" id="AOLV01000014">
    <property type="protein sequence ID" value="EPX85485.1"/>
    <property type="molecule type" value="Genomic_DNA"/>
</dbReference>
<evidence type="ECO:0000313" key="2">
    <source>
        <dbReference type="Proteomes" id="UP000015346"/>
    </source>
</evidence>
<keyword evidence="2" id="KW-1185">Reference proteome</keyword>
<dbReference type="STRING" id="1123069.ruthe_01745"/>
<comment type="caution">
    <text evidence="1">The sequence shown here is derived from an EMBL/GenBank/DDBJ whole genome shotgun (WGS) entry which is preliminary data.</text>
</comment>
<dbReference type="PATRIC" id="fig|1123069.3.peg.1713"/>
<dbReference type="HOGENOM" id="CLU_171022_0_0_5"/>
<dbReference type="AlphaFoldDB" id="S9S5M3"/>
<evidence type="ECO:0000313" key="1">
    <source>
        <dbReference type="EMBL" id="EPX85485.1"/>
    </source>
</evidence>
<accession>S9S5M3</accession>
<reference evidence="1 2" key="1">
    <citation type="journal article" date="2013" name="Stand. Genomic Sci.">
        <title>Genome sequence of the reddish-pigmented Rubellimicrobium thermophilum type strain (DSM 16684(T)), a member of the Roseobacter clade.</title>
        <authorList>
            <person name="Fiebig A."/>
            <person name="Riedel T."/>
            <person name="Gronow S."/>
            <person name="Petersen J."/>
            <person name="Klenk H.P."/>
            <person name="Goker M."/>
        </authorList>
    </citation>
    <scope>NUCLEOTIDE SEQUENCE [LARGE SCALE GENOMIC DNA]</scope>
    <source>
        <strain evidence="1 2">DSM 16684</strain>
    </source>
</reference>
<protein>
    <submittedName>
        <fullName evidence="1">Uncharacterized protein</fullName>
    </submittedName>
</protein>
<sequence length="127" mass="13906">MTRWQPDRIWTIWHDRALFHFLTAPEDRAAYRRAMTDATGPGSGIILATFAPEGPERCSGLPVQRWDADGLACELGPLWSLQAAWREGHRSPSGAMQIFQWAVFRRAGGCALPPGTFNPAGPAGTTS</sequence>